<feature type="compositionally biased region" description="Basic and acidic residues" evidence="1">
    <location>
        <begin position="148"/>
        <end position="164"/>
    </location>
</feature>
<dbReference type="EMBL" id="MU128929">
    <property type="protein sequence ID" value="KAF9517842.1"/>
    <property type="molecule type" value="Genomic_DNA"/>
</dbReference>
<comment type="caution">
    <text evidence="2">The sequence shown here is derived from an EMBL/GenBank/DDBJ whole genome shotgun (WGS) entry which is preliminary data.</text>
</comment>
<name>A0A9P6B5S9_9AGAM</name>
<dbReference type="AlphaFoldDB" id="A0A9P6B5S9"/>
<feature type="region of interest" description="Disordered" evidence="1">
    <location>
        <begin position="87"/>
        <end position="116"/>
    </location>
</feature>
<feature type="compositionally biased region" description="Pro residues" evidence="1">
    <location>
        <begin position="33"/>
        <end position="50"/>
    </location>
</feature>
<feature type="compositionally biased region" description="Acidic residues" evidence="1">
    <location>
        <begin position="59"/>
        <end position="71"/>
    </location>
</feature>
<gene>
    <name evidence="2" type="ORF">BS47DRAFT_447865</name>
</gene>
<accession>A0A9P6B5S9</accession>
<feature type="compositionally biased region" description="Polar residues" evidence="1">
    <location>
        <begin position="285"/>
        <end position="296"/>
    </location>
</feature>
<protein>
    <submittedName>
        <fullName evidence="2">Uncharacterized protein</fullName>
    </submittedName>
</protein>
<feature type="compositionally biased region" description="Polar residues" evidence="1">
    <location>
        <begin position="217"/>
        <end position="226"/>
    </location>
</feature>
<evidence type="ECO:0000313" key="2">
    <source>
        <dbReference type="EMBL" id="KAF9517842.1"/>
    </source>
</evidence>
<feature type="region of interest" description="Disordered" evidence="1">
    <location>
        <begin position="1"/>
        <end position="75"/>
    </location>
</feature>
<organism evidence="2 3">
    <name type="scientific">Hydnum rufescens UP504</name>
    <dbReference type="NCBI Taxonomy" id="1448309"/>
    <lineage>
        <taxon>Eukaryota</taxon>
        <taxon>Fungi</taxon>
        <taxon>Dikarya</taxon>
        <taxon>Basidiomycota</taxon>
        <taxon>Agaricomycotina</taxon>
        <taxon>Agaricomycetes</taxon>
        <taxon>Cantharellales</taxon>
        <taxon>Hydnaceae</taxon>
        <taxon>Hydnum</taxon>
    </lineage>
</organism>
<feature type="compositionally biased region" description="Polar residues" evidence="1">
    <location>
        <begin position="252"/>
        <end position="261"/>
    </location>
</feature>
<evidence type="ECO:0000256" key="1">
    <source>
        <dbReference type="SAM" id="MobiDB-lite"/>
    </source>
</evidence>
<reference evidence="2" key="1">
    <citation type="journal article" date="2020" name="Nat. Commun.">
        <title>Large-scale genome sequencing of mycorrhizal fungi provides insights into the early evolution of symbiotic traits.</title>
        <authorList>
            <person name="Miyauchi S."/>
            <person name="Kiss E."/>
            <person name="Kuo A."/>
            <person name="Drula E."/>
            <person name="Kohler A."/>
            <person name="Sanchez-Garcia M."/>
            <person name="Morin E."/>
            <person name="Andreopoulos B."/>
            <person name="Barry K.W."/>
            <person name="Bonito G."/>
            <person name="Buee M."/>
            <person name="Carver A."/>
            <person name="Chen C."/>
            <person name="Cichocki N."/>
            <person name="Clum A."/>
            <person name="Culley D."/>
            <person name="Crous P.W."/>
            <person name="Fauchery L."/>
            <person name="Girlanda M."/>
            <person name="Hayes R.D."/>
            <person name="Keri Z."/>
            <person name="LaButti K."/>
            <person name="Lipzen A."/>
            <person name="Lombard V."/>
            <person name="Magnuson J."/>
            <person name="Maillard F."/>
            <person name="Murat C."/>
            <person name="Nolan M."/>
            <person name="Ohm R.A."/>
            <person name="Pangilinan J."/>
            <person name="Pereira M.F."/>
            <person name="Perotto S."/>
            <person name="Peter M."/>
            <person name="Pfister S."/>
            <person name="Riley R."/>
            <person name="Sitrit Y."/>
            <person name="Stielow J.B."/>
            <person name="Szollosi G."/>
            <person name="Zifcakova L."/>
            <person name="Stursova M."/>
            <person name="Spatafora J.W."/>
            <person name="Tedersoo L."/>
            <person name="Vaario L.M."/>
            <person name="Yamada A."/>
            <person name="Yan M."/>
            <person name="Wang P."/>
            <person name="Xu J."/>
            <person name="Bruns T."/>
            <person name="Baldrian P."/>
            <person name="Vilgalys R."/>
            <person name="Dunand C."/>
            <person name="Henrissat B."/>
            <person name="Grigoriev I.V."/>
            <person name="Hibbett D."/>
            <person name="Nagy L.G."/>
            <person name="Martin F.M."/>
        </authorList>
    </citation>
    <scope>NUCLEOTIDE SEQUENCE</scope>
    <source>
        <strain evidence="2">UP504</strain>
    </source>
</reference>
<sequence>MPPSSPIIIPSSPTILASPMPPSSPLLSSPAHPLSPPCSSPLPPSSPPSSPSTYLHDLDVDDDEPASDEDEASAHALLAQLRAIGTSADSSRRQGAELQATMPPLTPNQSSSSPFIIISPHNRDITLPTGVRIAQSSACDGDEEKDGDLDLPKGEGEIKEEWGEGRVALGPGFQLVPKRDSVEEDSPESPPKRRTGIRSSSPLLSPTLESKAGSRARLSSSSTAQDLISRALEFRALKTSPVGGRVPKTPNGWKSNASTDLMLNPHKAPLTPFARPTTPPPRKIQNGTGHGNQSNSNERRPFLTPPPKLSKGRVLAHESNSSAESDRVYHGGVSNSGDSPRRSNVAENLHSGDPTFRETFAFSPARAPLAHRLLHLSPSPSDFSHYKRSLLPPSPFRTPISASRLTRGDEGVGTDIVDPYDPSADVADELARLQEAPVTPMGGSSLFGSRTSIYQSPGMPSPGNWRMF</sequence>
<evidence type="ECO:0000313" key="3">
    <source>
        <dbReference type="Proteomes" id="UP000886523"/>
    </source>
</evidence>
<proteinExistence type="predicted"/>
<feature type="region of interest" description="Disordered" evidence="1">
    <location>
        <begin position="133"/>
        <end position="354"/>
    </location>
</feature>
<dbReference type="OrthoDB" id="5954824at2759"/>
<feature type="region of interest" description="Disordered" evidence="1">
    <location>
        <begin position="401"/>
        <end position="420"/>
    </location>
</feature>
<dbReference type="Proteomes" id="UP000886523">
    <property type="component" value="Unassembled WGS sequence"/>
</dbReference>
<keyword evidence="3" id="KW-1185">Reference proteome</keyword>
<feature type="compositionally biased region" description="Low complexity" evidence="1">
    <location>
        <begin position="1"/>
        <end position="15"/>
    </location>
</feature>